<reference evidence="1 2" key="2">
    <citation type="journal article" date="2022" name="Mol. Ecol. Resour.">
        <title>The genomes of chicory, endive, great burdock and yacon provide insights into Asteraceae paleo-polyploidization history and plant inulin production.</title>
        <authorList>
            <person name="Fan W."/>
            <person name="Wang S."/>
            <person name="Wang H."/>
            <person name="Wang A."/>
            <person name="Jiang F."/>
            <person name="Liu H."/>
            <person name="Zhao H."/>
            <person name="Xu D."/>
            <person name="Zhang Y."/>
        </authorList>
    </citation>
    <scope>NUCLEOTIDE SEQUENCE [LARGE SCALE GENOMIC DNA]</scope>
    <source>
        <strain evidence="2">cv. Yunnan</strain>
        <tissue evidence="1">Leaves</tissue>
    </source>
</reference>
<evidence type="ECO:0000313" key="1">
    <source>
        <dbReference type="EMBL" id="KAI3802165.1"/>
    </source>
</evidence>
<protein>
    <submittedName>
        <fullName evidence="1">Uncharacterized protein</fullName>
    </submittedName>
</protein>
<organism evidence="1 2">
    <name type="scientific">Smallanthus sonchifolius</name>
    <dbReference type="NCBI Taxonomy" id="185202"/>
    <lineage>
        <taxon>Eukaryota</taxon>
        <taxon>Viridiplantae</taxon>
        <taxon>Streptophyta</taxon>
        <taxon>Embryophyta</taxon>
        <taxon>Tracheophyta</taxon>
        <taxon>Spermatophyta</taxon>
        <taxon>Magnoliopsida</taxon>
        <taxon>eudicotyledons</taxon>
        <taxon>Gunneridae</taxon>
        <taxon>Pentapetalae</taxon>
        <taxon>asterids</taxon>
        <taxon>campanulids</taxon>
        <taxon>Asterales</taxon>
        <taxon>Asteraceae</taxon>
        <taxon>Asteroideae</taxon>
        <taxon>Heliantheae alliance</taxon>
        <taxon>Millerieae</taxon>
        <taxon>Smallanthus</taxon>
    </lineage>
</organism>
<dbReference type="EMBL" id="CM042027">
    <property type="protein sequence ID" value="KAI3802165.1"/>
    <property type="molecule type" value="Genomic_DNA"/>
</dbReference>
<accession>A0ACB9I3U7</accession>
<dbReference type="Proteomes" id="UP001056120">
    <property type="component" value="Linkage Group LG10"/>
</dbReference>
<evidence type="ECO:0000313" key="2">
    <source>
        <dbReference type="Proteomes" id="UP001056120"/>
    </source>
</evidence>
<gene>
    <name evidence="1" type="ORF">L1987_30295</name>
</gene>
<reference evidence="2" key="1">
    <citation type="journal article" date="2022" name="Mol. Ecol. Resour.">
        <title>The genomes of chicory, endive, great burdock and yacon provide insights into Asteraceae palaeo-polyploidization history and plant inulin production.</title>
        <authorList>
            <person name="Fan W."/>
            <person name="Wang S."/>
            <person name="Wang H."/>
            <person name="Wang A."/>
            <person name="Jiang F."/>
            <person name="Liu H."/>
            <person name="Zhao H."/>
            <person name="Xu D."/>
            <person name="Zhang Y."/>
        </authorList>
    </citation>
    <scope>NUCLEOTIDE SEQUENCE [LARGE SCALE GENOMIC DNA]</scope>
    <source>
        <strain evidence="2">cv. Yunnan</strain>
    </source>
</reference>
<comment type="caution">
    <text evidence="1">The sequence shown here is derived from an EMBL/GenBank/DDBJ whole genome shotgun (WGS) entry which is preliminary data.</text>
</comment>
<keyword evidence="2" id="KW-1185">Reference proteome</keyword>
<proteinExistence type="predicted"/>
<name>A0ACB9I3U7_9ASTR</name>
<sequence length="218" mass="25031">MGAKKRKPERDRSRIWSEVVASTSCGDPGFTILPFTVHKRLCFKERVNISTSEVEEEDHQGVDGWKKFRLTKAPSTLLDEAFKHHSTLNPVCTHTSINKSKSLQRELRLRPRQVEVWFEIRRASSAPSTPEEGRGKVADPLKQHCVGLKGLAKSSIATEHIPPLLEENGKIEVLRINCSAKTPVAKEDIGKFYTYHSYEKKEDYYLCYWIRKYSIKIT</sequence>